<organism evidence="1 2">
    <name type="scientific">Piscirickettsia salmonis</name>
    <dbReference type="NCBI Taxonomy" id="1238"/>
    <lineage>
        <taxon>Bacteria</taxon>
        <taxon>Pseudomonadati</taxon>
        <taxon>Pseudomonadota</taxon>
        <taxon>Gammaproteobacteria</taxon>
        <taxon>Thiotrichales</taxon>
        <taxon>Piscirickettsiaceae</taxon>
        <taxon>Piscirickettsia</taxon>
    </lineage>
</organism>
<name>A0A9Q6PZ37_PISSA</name>
<evidence type="ECO:0000313" key="2">
    <source>
        <dbReference type="Proteomes" id="UP000422232"/>
    </source>
</evidence>
<evidence type="ECO:0000313" key="1">
    <source>
        <dbReference type="EMBL" id="QGO04410.1"/>
    </source>
</evidence>
<proteinExistence type="predicted"/>
<accession>A0A9Q6PZ37</accession>
<keyword evidence="2" id="KW-1185">Reference proteome</keyword>
<gene>
    <name evidence="1" type="ORF">Psal009_00276</name>
</gene>
<dbReference type="RefSeq" id="WP_054300533.1">
    <property type="nucleotide sequence ID" value="NZ_CP038952.1"/>
</dbReference>
<dbReference type="AlphaFoldDB" id="A0A9Q6PZ37"/>
<reference evidence="1 2" key="1">
    <citation type="submission" date="2019-04" db="EMBL/GenBank/DDBJ databases">
        <title>Complete genome sequencing of Piscirickettsia salmonis strain Psal-009.</title>
        <authorList>
            <person name="Schober I."/>
            <person name="Bunk B."/>
            <person name="Sproer C."/>
            <person name="Carril G.P."/>
            <person name="Riedel T."/>
            <person name="Flores-Herrera P.A."/>
            <person name="Nourdin-Galindo G."/>
            <person name="Marshall S.H."/>
            <person name="Overmann J."/>
        </authorList>
    </citation>
    <scope>NUCLEOTIDE SEQUENCE [LARGE SCALE GENOMIC DNA]</scope>
    <source>
        <strain evidence="1 2">Psal-009</strain>
    </source>
</reference>
<sequence>MLLEDFKSDLLAKSEISDVKAECFLRAATFQDVSYVAVKQQKWSPKSTTSSGRNMCTILNTEQKYEKFFALVRADDGKVHFRNLRRCAADCLQDDTRDKHNEKFFSYSKDKTALMFLESYFCAQNQKHPAQYPGARVTIEP</sequence>
<protein>
    <submittedName>
        <fullName evidence="1">Uncharacterized protein</fullName>
    </submittedName>
</protein>
<dbReference type="Proteomes" id="UP000422232">
    <property type="component" value="Chromosome"/>
</dbReference>
<dbReference type="EMBL" id="CP038908">
    <property type="protein sequence ID" value="QGO04410.1"/>
    <property type="molecule type" value="Genomic_DNA"/>
</dbReference>